<dbReference type="GO" id="GO:0043856">
    <property type="term" value="F:anti-sigma factor antagonist activity"/>
    <property type="evidence" value="ECO:0007669"/>
    <property type="project" value="InterPro"/>
</dbReference>
<evidence type="ECO:0000259" key="3">
    <source>
        <dbReference type="PROSITE" id="PS50801"/>
    </source>
</evidence>
<sequence length="107" mass="11488">MVARLDGELGPSTTPTLRESVWPLWERSDVTAVVLDVTGVLFCDSVGLRALIGVRKQGQAAHKRLALSGVQGTLARLLALTGLVRSFEIHDTAHHAVQALTLPEHST</sequence>
<evidence type="ECO:0000313" key="5">
    <source>
        <dbReference type="Proteomes" id="UP000619788"/>
    </source>
</evidence>
<reference evidence="4 5" key="1">
    <citation type="submission" date="2021-01" db="EMBL/GenBank/DDBJ databases">
        <title>Whole genome shotgun sequence of Planobispora siamensis NBRC 107568.</title>
        <authorList>
            <person name="Komaki H."/>
            <person name="Tamura T."/>
        </authorList>
    </citation>
    <scope>NUCLEOTIDE SEQUENCE [LARGE SCALE GENOMIC DNA]</scope>
    <source>
        <strain evidence="4 5">NBRC 107568</strain>
    </source>
</reference>
<evidence type="ECO:0000256" key="1">
    <source>
        <dbReference type="ARBA" id="ARBA00009013"/>
    </source>
</evidence>
<dbReference type="InterPro" id="IPR003658">
    <property type="entry name" value="Anti-sigma_ant"/>
</dbReference>
<dbReference type="Proteomes" id="UP000619788">
    <property type="component" value="Unassembled WGS sequence"/>
</dbReference>
<feature type="domain" description="STAS" evidence="3">
    <location>
        <begin position="1"/>
        <end position="100"/>
    </location>
</feature>
<protein>
    <recommendedName>
        <fullName evidence="2">Anti-sigma factor antagonist</fullName>
    </recommendedName>
</protein>
<accession>A0A8J3SNW2</accession>
<dbReference type="EMBL" id="BOOJ01000106">
    <property type="protein sequence ID" value="GIH97856.1"/>
    <property type="molecule type" value="Genomic_DNA"/>
</dbReference>
<proteinExistence type="inferred from homology"/>
<gene>
    <name evidence="4" type="ORF">Psi01_84860</name>
</gene>
<dbReference type="Pfam" id="PF01740">
    <property type="entry name" value="STAS"/>
    <property type="match status" value="1"/>
</dbReference>
<dbReference type="NCBIfam" id="TIGR00377">
    <property type="entry name" value="ant_ant_sig"/>
    <property type="match status" value="1"/>
</dbReference>
<name>A0A8J3SNW2_9ACTN</name>
<dbReference type="Gene3D" id="3.30.750.24">
    <property type="entry name" value="STAS domain"/>
    <property type="match status" value="1"/>
</dbReference>
<evidence type="ECO:0000256" key="2">
    <source>
        <dbReference type="RuleBase" id="RU003749"/>
    </source>
</evidence>
<dbReference type="SUPFAM" id="SSF52091">
    <property type="entry name" value="SpoIIaa-like"/>
    <property type="match status" value="1"/>
</dbReference>
<dbReference type="CDD" id="cd07043">
    <property type="entry name" value="STAS_anti-anti-sigma_factors"/>
    <property type="match status" value="1"/>
</dbReference>
<comment type="similarity">
    <text evidence="1 2">Belongs to the anti-sigma-factor antagonist family.</text>
</comment>
<comment type="caution">
    <text evidence="4">The sequence shown here is derived from an EMBL/GenBank/DDBJ whole genome shotgun (WGS) entry which is preliminary data.</text>
</comment>
<dbReference type="AlphaFoldDB" id="A0A8J3SNW2"/>
<keyword evidence="5" id="KW-1185">Reference proteome</keyword>
<dbReference type="PROSITE" id="PS50801">
    <property type="entry name" value="STAS"/>
    <property type="match status" value="1"/>
</dbReference>
<dbReference type="InterPro" id="IPR002645">
    <property type="entry name" value="STAS_dom"/>
</dbReference>
<dbReference type="PANTHER" id="PTHR33495">
    <property type="entry name" value="ANTI-SIGMA FACTOR ANTAGONIST TM_1081-RELATED-RELATED"/>
    <property type="match status" value="1"/>
</dbReference>
<evidence type="ECO:0000313" key="4">
    <source>
        <dbReference type="EMBL" id="GIH97856.1"/>
    </source>
</evidence>
<dbReference type="InterPro" id="IPR036513">
    <property type="entry name" value="STAS_dom_sf"/>
</dbReference>
<organism evidence="4 5">
    <name type="scientific">Planobispora siamensis</name>
    <dbReference type="NCBI Taxonomy" id="936338"/>
    <lineage>
        <taxon>Bacteria</taxon>
        <taxon>Bacillati</taxon>
        <taxon>Actinomycetota</taxon>
        <taxon>Actinomycetes</taxon>
        <taxon>Streptosporangiales</taxon>
        <taxon>Streptosporangiaceae</taxon>
        <taxon>Planobispora</taxon>
    </lineage>
</organism>